<accession>A0A382S2V5</accession>
<dbReference type="PANTHER" id="PTHR46394">
    <property type="entry name" value="ANNEXIN"/>
    <property type="match status" value="1"/>
</dbReference>
<dbReference type="Gene3D" id="3.40.1090.10">
    <property type="entry name" value="Cytosolic phospholipase A2 catalytic domain"/>
    <property type="match status" value="1"/>
</dbReference>
<sequence length="55" mass="5707">MPQSGYPFRNLVFEGGGVKGIAYSGALAVLEEHGILPQIRRVGGASACGINHRPG</sequence>
<proteinExistence type="predicted"/>
<dbReference type="InterPro" id="IPR002641">
    <property type="entry name" value="PNPLA_dom"/>
</dbReference>
<gene>
    <name evidence="3" type="ORF">METZ01_LOCUS356105</name>
</gene>
<dbReference type="InterPro" id="IPR016035">
    <property type="entry name" value="Acyl_Trfase/lysoPLipase"/>
</dbReference>
<dbReference type="SUPFAM" id="SSF52151">
    <property type="entry name" value="FabD/lysophospholipase-like"/>
    <property type="match status" value="1"/>
</dbReference>
<dbReference type="AlphaFoldDB" id="A0A382S2V5"/>
<protein>
    <recommendedName>
        <fullName evidence="2">PNPLA domain-containing protein</fullName>
    </recommendedName>
</protein>
<organism evidence="3">
    <name type="scientific">marine metagenome</name>
    <dbReference type="NCBI Taxonomy" id="408172"/>
    <lineage>
        <taxon>unclassified sequences</taxon>
        <taxon>metagenomes</taxon>
        <taxon>ecological metagenomes</taxon>
    </lineage>
</organism>
<dbReference type="GO" id="GO:0006629">
    <property type="term" value="P:lipid metabolic process"/>
    <property type="evidence" value="ECO:0007669"/>
    <property type="project" value="UniProtKB-KW"/>
</dbReference>
<reference evidence="3" key="1">
    <citation type="submission" date="2018-05" db="EMBL/GenBank/DDBJ databases">
        <authorList>
            <person name="Lanie J.A."/>
            <person name="Ng W.-L."/>
            <person name="Kazmierczak K.M."/>
            <person name="Andrzejewski T.M."/>
            <person name="Davidsen T.M."/>
            <person name="Wayne K.J."/>
            <person name="Tettelin H."/>
            <person name="Glass J.I."/>
            <person name="Rusch D."/>
            <person name="Podicherti R."/>
            <person name="Tsui H.-C.T."/>
            <person name="Winkler M.E."/>
        </authorList>
    </citation>
    <scope>NUCLEOTIDE SEQUENCE</scope>
</reference>
<evidence type="ECO:0000313" key="3">
    <source>
        <dbReference type="EMBL" id="SVD03251.1"/>
    </source>
</evidence>
<dbReference type="PANTHER" id="PTHR46394:SF1">
    <property type="entry name" value="PNPLA DOMAIN-CONTAINING PROTEIN"/>
    <property type="match status" value="1"/>
</dbReference>
<dbReference type="Pfam" id="PF01734">
    <property type="entry name" value="Patatin"/>
    <property type="match status" value="1"/>
</dbReference>
<dbReference type="EMBL" id="UINC01125432">
    <property type="protein sequence ID" value="SVD03251.1"/>
    <property type="molecule type" value="Genomic_DNA"/>
</dbReference>
<keyword evidence="1" id="KW-0443">Lipid metabolism</keyword>
<evidence type="ECO:0000256" key="1">
    <source>
        <dbReference type="ARBA" id="ARBA00023098"/>
    </source>
</evidence>
<dbReference type="InterPro" id="IPR052580">
    <property type="entry name" value="Lipid_Hydrolase"/>
</dbReference>
<name>A0A382S2V5_9ZZZZ</name>
<evidence type="ECO:0000259" key="2">
    <source>
        <dbReference type="Pfam" id="PF01734"/>
    </source>
</evidence>
<feature type="domain" description="PNPLA" evidence="2">
    <location>
        <begin position="11"/>
        <end position="51"/>
    </location>
</feature>